<feature type="domain" description="Flavoprotein pyridine nucleotide cytochrome reductase-like FAD-binding" evidence="3">
    <location>
        <begin position="8"/>
        <end position="50"/>
    </location>
</feature>
<reference evidence="4" key="1">
    <citation type="submission" date="2022-10" db="EMBL/GenBank/DDBJ databases">
        <authorList>
            <person name="Mo P."/>
        </authorList>
    </citation>
    <scope>NUCLEOTIDE SEQUENCE</scope>
    <source>
        <strain evidence="4">HUAS 13-4</strain>
    </source>
</reference>
<dbReference type="SUPFAM" id="SSF63380">
    <property type="entry name" value="Riboflavin synthase domain-like"/>
    <property type="match status" value="1"/>
</dbReference>
<evidence type="ECO:0000256" key="1">
    <source>
        <dbReference type="ARBA" id="ARBA00022714"/>
    </source>
</evidence>
<dbReference type="InterPro" id="IPR017938">
    <property type="entry name" value="Riboflavin_synthase-like_b-brl"/>
</dbReference>
<protein>
    <submittedName>
        <fullName evidence="4">FAD-binding oxidoreductase</fullName>
    </submittedName>
</protein>
<dbReference type="Gene3D" id="2.40.30.10">
    <property type="entry name" value="Translation factors"/>
    <property type="match status" value="1"/>
</dbReference>
<dbReference type="Proteomes" id="UP001061298">
    <property type="component" value="Chromosome"/>
</dbReference>
<evidence type="ECO:0000313" key="5">
    <source>
        <dbReference type="Proteomes" id="UP001061298"/>
    </source>
</evidence>
<keyword evidence="1" id="KW-0001">2Fe-2S</keyword>
<evidence type="ECO:0000313" key="4">
    <source>
        <dbReference type="EMBL" id="UXY24368.1"/>
    </source>
</evidence>
<dbReference type="InterPro" id="IPR008333">
    <property type="entry name" value="Cbr1-like_FAD-bd_dom"/>
</dbReference>
<sequence length="51" mass="5489">MTAEDGYCTQRSYSIASAPNGRGFELTVQRTPGGKVSPHLVDEFVPGTSWS</sequence>
<evidence type="ECO:0000256" key="2">
    <source>
        <dbReference type="ARBA" id="ARBA00023014"/>
    </source>
</evidence>
<gene>
    <name evidence="4" type="ORF">N8I84_02120</name>
</gene>
<proteinExistence type="predicted"/>
<organism evidence="4 5">
    <name type="scientific">Streptomyces cynarae</name>
    <dbReference type="NCBI Taxonomy" id="2981134"/>
    <lineage>
        <taxon>Bacteria</taxon>
        <taxon>Bacillati</taxon>
        <taxon>Actinomycetota</taxon>
        <taxon>Actinomycetes</taxon>
        <taxon>Kitasatosporales</taxon>
        <taxon>Streptomycetaceae</taxon>
        <taxon>Streptomyces</taxon>
    </lineage>
</organism>
<evidence type="ECO:0000259" key="3">
    <source>
        <dbReference type="Pfam" id="PF00970"/>
    </source>
</evidence>
<accession>A0ABY6EEP2</accession>
<keyword evidence="5" id="KW-1185">Reference proteome</keyword>
<keyword evidence="2" id="KW-0411">Iron-sulfur</keyword>
<keyword evidence="1" id="KW-0408">Iron</keyword>
<name>A0ABY6EEP2_9ACTN</name>
<dbReference type="Pfam" id="PF00970">
    <property type="entry name" value="FAD_binding_6"/>
    <property type="match status" value="1"/>
</dbReference>
<keyword evidence="1" id="KW-0479">Metal-binding</keyword>
<dbReference type="EMBL" id="CP106793">
    <property type="protein sequence ID" value="UXY24368.1"/>
    <property type="molecule type" value="Genomic_DNA"/>
</dbReference>